<dbReference type="STRING" id="418495.SAMN05216215_1001157"/>
<dbReference type="SUPFAM" id="SSF54637">
    <property type="entry name" value="Thioesterase/thiol ester dehydrase-isomerase"/>
    <property type="match status" value="1"/>
</dbReference>
<accession>A0A1H2QN90</accession>
<evidence type="ECO:0000313" key="2">
    <source>
        <dbReference type="Proteomes" id="UP000199529"/>
    </source>
</evidence>
<reference evidence="2" key="1">
    <citation type="submission" date="2016-10" db="EMBL/GenBank/DDBJ databases">
        <authorList>
            <person name="Varghese N."/>
            <person name="Submissions S."/>
        </authorList>
    </citation>
    <scope>NUCLEOTIDE SEQUENCE [LARGE SCALE GENOMIC DNA]</scope>
    <source>
        <strain evidence="2">CGMCC 4.3530</strain>
    </source>
</reference>
<dbReference type="Proteomes" id="UP000199529">
    <property type="component" value="Unassembled WGS sequence"/>
</dbReference>
<dbReference type="InterPro" id="IPR029069">
    <property type="entry name" value="HotDog_dom_sf"/>
</dbReference>
<gene>
    <name evidence="1" type="ORF">SAMN05216215_1001157</name>
</gene>
<protein>
    <submittedName>
        <fullName evidence="1">Enediyne biosynthesis thioesterase</fullName>
    </submittedName>
</protein>
<dbReference type="RefSeq" id="WP_093260121.1">
    <property type="nucleotide sequence ID" value="NZ_FNOK01000001.1"/>
</dbReference>
<sequence length="136" mass="15169">MRAYHHRHTVTLDETNLVGNVYFAHYLHWQGHCRERFLADHAPGVLTALSTGELALVTLSCSMQYHAECFALETVDIAMTLRAASGNRIAMDFDFRRDDGPVARGSQTVACMRRTGDAVRPTPIPDELAHALRAFS</sequence>
<name>A0A1H2QN90_9PSEU</name>
<dbReference type="Pfam" id="PF13279">
    <property type="entry name" value="4HBT_2"/>
    <property type="match status" value="1"/>
</dbReference>
<dbReference type="AlphaFoldDB" id="A0A1H2QN90"/>
<organism evidence="1 2">
    <name type="scientific">Saccharopolyspora shandongensis</name>
    <dbReference type="NCBI Taxonomy" id="418495"/>
    <lineage>
        <taxon>Bacteria</taxon>
        <taxon>Bacillati</taxon>
        <taxon>Actinomycetota</taxon>
        <taxon>Actinomycetes</taxon>
        <taxon>Pseudonocardiales</taxon>
        <taxon>Pseudonocardiaceae</taxon>
        <taxon>Saccharopolyspora</taxon>
    </lineage>
</organism>
<dbReference type="Gene3D" id="3.10.129.10">
    <property type="entry name" value="Hotdog Thioesterase"/>
    <property type="match status" value="1"/>
</dbReference>
<keyword evidence="2" id="KW-1185">Reference proteome</keyword>
<proteinExistence type="predicted"/>
<dbReference type="CDD" id="cd00586">
    <property type="entry name" value="4HBT"/>
    <property type="match status" value="1"/>
</dbReference>
<evidence type="ECO:0000313" key="1">
    <source>
        <dbReference type="EMBL" id="SDW08663.1"/>
    </source>
</evidence>
<dbReference type="OrthoDB" id="513711at2"/>
<dbReference type="EMBL" id="FNOK01000001">
    <property type="protein sequence ID" value="SDW08663.1"/>
    <property type="molecule type" value="Genomic_DNA"/>
</dbReference>